<dbReference type="InterPro" id="IPR011009">
    <property type="entry name" value="Kinase-like_dom_sf"/>
</dbReference>
<dbReference type="Pfam" id="PF00069">
    <property type="entry name" value="Pkinase"/>
    <property type="match status" value="1"/>
</dbReference>
<evidence type="ECO:0000313" key="7">
    <source>
        <dbReference type="EMBL" id="KAF6162803.1"/>
    </source>
</evidence>
<dbReference type="InterPro" id="IPR000719">
    <property type="entry name" value="Prot_kinase_dom"/>
</dbReference>
<evidence type="ECO:0000256" key="5">
    <source>
        <dbReference type="ARBA" id="ARBA00023136"/>
    </source>
</evidence>
<dbReference type="GO" id="GO:0005524">
    <property type="term" value="F:ATP binding"/>
    <property type="evidence" value="ECO:0007669"/>
    <property type="project" value="InterPro"/>
</dbReference>
<evidence type="ECO:0000256" key="3">
    <source>
        <dbReference type="ARBA" id="ARBA00022729"/>
    </source>
</evidence>
<dbReference type="Proteomes" id="UP000541444">
    <property type="component" value="Unassembled WGS sequence"/>
</dbReference>
<comment type="caution">
    <text evidence="7">The sequence shown here is derived from an EMBL/GenBank/DDBJ whole genome shotgun (WGS) entry which is preliminary data.</text>
</comment>
<keyword evidence="2" id="KW-0812">Transmembrane</keyword>
<evidence type="ECO:0000313" key="8">
    <source>
        <dbReference type="Proteomes" id="UP000541444"/>
    </source>
</evidence>
<dbReference type="Gene3D" id="1.10.510.10">
    <property type="entry name" value="Transferase(Phosphotransferase) domain 1"/>
    <property type="match status" value="1"/>
</dbReference>
<dbReference type="GO" id="GO:0004672">
    <property type="term" value="F:protein kinase activity"/>
    <property type="evidence" value="ECO:0007669"/>
    <property type="project" value="InterPro"/>
</dbReference>
<gene>
    <name evidence="7" type="ORF">GIB67_029072</name>
</gene>
<proteinExistence type="predicted"/>
<organism evidence="7 8">
    <name type="scientific">Kingdonia uniflora</name>
    <dbReference type="NCBI Taxonomy" id="39325"/>
    <lineage>
        <taxon>Eukaryota</taxon>
        <taxon>Viridiplantae</taxon>
        <taxon>Streptophyta</taxon>
        <taxon>Embryophyta</taxon>
        <taxon>Tracheophyta</taxon>
        <taxon>Spermatophyta</taxon>
        <taxon>Magnoliopsida</taxon>
        <taxon>Ranunculales</taxon>
        <taxon>Circaeasteraceae</taxon>
        <taxon>Kingdonia</taxon>
    </lineage>
</organism>
<evidence type="ECO:0000256" key="4">
    <source>
        <dbReference type="ARBA" id="ARBA00022989"/>
    </source>
</evidence>
<dbReference type="EMBL" id="JACGCM010001011">
    <property type="protein sequence ID" value="KAF6162803.1"/>
    <property type="molecule type" value="Genomic_DNA"/>
</dbReference>
<dbReference type="PROSITE" id="PS50011">
    <property type="entry name" value="PROTEIN_KINASE_DOM"/>
    <property type="match status" value="1"/>
</dbReference>
<keyword evidence="8" id="KW-1185">Reference proteome</keyword>
<dbReference type="SUPFAM" id="SSF56112">
    <property type="entry name" value="Protein kinase-like (PK-like)"/>
    <property type="match status" value="1"/>
</dbReference>
<evidence type="ECO:0000256" key="2">
    <source>
        <dbReference type="ARBA" id="ARBA00022692"/>
    </source>
</evidence>
<keyword evidence="3" id="KW-0732">Signal</keyword>
<evidence type="ECO:0000256" key="1">
    <source>
        <dbReference type="ARBA" id="ARBA00004167"/>
    </source>
</evidence>
<dbReference type="OrthoDB" id="2418081at2759"/>
<keyword evidence="5" id="KW-0472">Membrane</keyword>
<name>A0A7J7N6T8_9MAGN</name>
<sequence>MDIKPENILLDEKFRAVLSDFGISKLTNEDENEVHTKMIRGTAGYMAPELFLGNQISDKCDIYSYGKKSLVNRIDKRLINGGGVDEKEVSSLVHAALWCLEEDPNNRPAEMRKVLYMLEAGKPDGIGAMVDRLAEGKVPSANGGLLVIKLHGAQNIEVITLKISLQG</sequence>
<comment type="subcellular location">
    <subcellularLocation>
        <location evidence="1">Membrane</location>
        <topology evidence="1">Single-pass membrane protein</topology>
    </subcellularLocation>
</comment>
<dbReference type="GO" id="GO:0016020">
    <property type="term" value="C:membrane"/>
    <property type="evidence" value="ECO:0007669"/>
    <property type="project" value="UniProtKB-SubCell"/>
</dbReference>
<dbReference type="PANTHER" id="PTHR47974">
    <property type="entry name" value="OS07G0415500 PROTEIN"/>
    <property type="match status" value="1"/>
</dbReference>
<accession>A0A7J7N6T8</accession>
<feature type="domain" description="Protein kinase" evidence="6">
    <location>
        <begin position="1"/>
        <end position="167"/>
    </location>
</feature>
<evidence type="ECO:0000259" key="6">
    <source>
        <dbReference type="PROSITE" id="PS50011"/>
    </source>
</evidence>
<dbReference type="AlphaFoldDB" id="A0A7J7N6T8"/>
<protein>
    <recommendedName>
        <fullName evidence="6">Protein kinase domain-containing protein</fullName>
    </recommendedName>
</protein>
<reference evidence="7 8" key="1">
    <citation type="journal article" date="2020" name="IScience">
        <title>Genome Sequencing of the Endangered Kingdonia uniflora (Circaeasteraceae, Ranunculales) Reveals Potential Mechanisms of Evolutionary Specialization.</title>
        <authorList>
            <person name="Sun Y."/>
            <person name="Deng T."/>
            <person name="Zhang A."/>
            <person name="Moore M.J."/>
            <person name="Landis J.B."/>
            <person name="Lin N."/>
            <person name="Zhang H."/>
            <person name="Zhang X."/>
            <person name="Huang J."/>
            <person name="Zhang X."/>
            <person name="Sun H."/>
            <person name="Wang H."/>
        </authorList>
    </citation>
    <scope>NUCLEOTIDE SEQUENCE [LARGE SCALE GENOMIC DNA]</scope>
    <source>
        <strain evidence="7">TB1705</strain>
        <tissue evidence="7">Leaf</tissue>
    </source>
</reference>
<dbReference type="PANTHER" id="PTHR47974:SF9">
    <property type="entry name" value="RECEPTOR-LIKE SERINE_THREONINE-PROTEIN KINASE"/>
    <property type="match status" value="1"/>
</dbReference>
<keyword evidence="4" id="KW-1133">Transmembrane helix</keyword>